<dbReference type="OrthoDB" id="9812897at2"/>
<feature type="transmembrane region" description="Helical" evidence="1">
    <location>
        <begin position="29"/>
        <end position="54"/>
    </location>
</feature>
<gene>
    <name evidence="2" type="ORF">E4O92_16525</name>
    <name evidence="3" type="ORF">E4O92_16760</name>
</gene>
<accession>A0A4Y9SUT4</accession>
<dbReference type="PANTHER" id="PTHR38468">
    <property type="entry name" value="SLL0939 PROTEIN"/>
    <property type="match status" value="1"/>
</dbReference>
<keyword evidence="1" id="KW-0472">Membrane</keyword>
<evidence type="ECO:0000313" key="4">
    <source>
        <dbReference type="Proteomes" id="UP000297258"/>
    </source>
</evidence>
<keyword evidence="1" id="KW-0812">Transmembrane</keyword>
<comment type="caution">
    <text evidence="3">The sequence shown here is derived from an EMBL/GenBank/DDBJ whole genome shotgun (WGS) entry which is preliminary data.</text>
</comment>
<evidence type="ECO:0000313" key="2">
    <source>
        <dbReference type="EMBL" id="TFW30519.1"/>
    </source>
</evidence>
<keyword evidence="4" id="KW-1185">Reference proteome</keyword>
<dbReference type="InterPro" id="IPR012427">
    <property type="entry name" value="DUF1622"/>
</dbReference>
<dbReference type="PANTHER" id="PTHR38468:SF1">
    <property type="entry name" value="SLL0939 PROTEIN"/>
    <property type="match status" value="1"/>
</dbReference>
<sequence>MAGLSAAAVRAEAALFGQIEEQVRSAVEWLRLVVETLGAFVIAVGVVVVIAGLVRHVLTDRGSGFTPIRLAFARYLTLALELQLAADILSTSVAPTWDRIGKLAAIAVIRTGLNYFLSKELRDEGGGAGT</sequence>
<protein>
    <submittedName>
        <fullName evidence="3">DUF1622 domain-containing protein</fullName>
    </submittedName>
</protein>
<dbReference type="Proteomes" id="UP000297258">
    <property type="component" value="Unassembled WGS sequence"/>
</dbReference>
<reference evidence="3 4" key="1">
    <citation type="submission" date="2019-03" db="EMBL/GenBank/DDBJ databases">
        <title>Draft genome of Massilia hortus sp. nov., a novel bacterial species of the Oxalobacteraceae family.</title>
        <authorList>
            <person name="Peta V."/>
            <person name="Raths R."/>
            <person name="Bucking H."/>
        </authorList>
    </citation>
    <scope>NUCLEOTIDE SEQUENCE [LARGE SCALE GENOMIC DNA]</scope>
    <source>
        <strain evidence="3 4">ONC3</strain>
    </source>
</reference>
<dbReference type="AlphaFoldDB" id="A0A4Y9SUT4"/>
<proteinExistence type="predicted"/>
<evidence type="ECO:0000256" key="1">
    <source>
        <dbReference type="SAM" id="Phobius"/>
    </source>
</evidence>
<dbReference type="EMBL" id="SPUM01000109">
    <property type="protein sequence ID" value="TFW30562.1"/>
    <property type="molecule type" value="Genomic_DNA"/>
</dbReference>
<dbReference type="Pfam" id="PF07784">
    <property type="entry name" value="DUF1622"/>
    <property type="match status" value="1"/>
</dbReference>
<keyword evidence="1" id="KW-1133">Transmembrane helix</keyword>
<evidence type="ECO:0000313" key="3">
    <source>
        <dbReference type="EMBL" id="TFW30562.1"/>
    </source>
</evidence>
<dbReference type="EMBL" id="SPUM01000109">
    <property type="protein sequence ID" value="TFW30519.1"/>
    <property type="molecule type" value="Genomic_DNA"/>
</dbReference>
<dbReference type="RefSeq" id="WP_135190838.1">
    <property type="nucleotide sequence ID" value="NZ_SPUM01000109.1"/>
</dbReference>
<organism evidence="3 4">
    <name type="scientific">Massilia horti</name>
    <dbReference type="NCBI Taxonomy" id="2562153"/>
    <lineage>
        <taxon>Bacteria</taxon>
        <taxon>Pseudomonadati</taxon>
        <taxon>Pseudomonadota</taxon>
        <taxon>Betaproteobacteria</taxon>
        <taxon>Burkholderiales</taxon>
        <taxon>Oxalobacteraceae</taxon>
        <taxon>Telluria group</taxon>
        <taxon>Massilia</taxon>
    </lineage>
</organism>
<name>A0A4Y9SUT4_9BURK</name>